<keyword evidence="7 15" id="KW-0067">ATP-binding</keyword>
<evidence type="ECO:0000256" key="2">
    <source>
        <dbReference type="ARBA" id="ARBA00022741"/>
    </source>
</evidence>
<dbReference type="PANTHER" id="PTHR11070:SF2">
    <property type="entry name" value="ATP-DEPENDENT DNA HELICASE SRS2"/>
    <property type="match status" value="1"/>
</dbReference>
<dbReference type="Gene3D" id="3.90.320.10">
    <property type="match status" value="1"/>
</dbReference>
<dbReference type="EMBL" id="NJGU01000005">
    <property type="protein sequence ID" value="OWY29310.1"/>
    <property type="molecule type" value="Genomic_DNA"/>
</dbReference>
<dbReference type="InterPro" id="IPR027417">
    <property type="entry name" value="P-loop_NTPase"/>
</dbReference>
<dbReference type="InterPro" id="IPR011604">
    <property type="entry name" value="PDDEXK-like_dom_sf"/>
</dbReference>
<dbReference type="GO" id="GO:0000725">
    <property type="term" value="P:recombinational repair"/>
    <property type="evidence" value="ECO:0007669"/>
    <property type="project" value="TreeGrafter"/>
</dbReference>
<evidence type="ECO:0000256" key="3">
    <source>
        <dbReference type="ARBA" id="ARBA00022763"/>
    </source>
</evidence>
<dbReference type="InterPro" id="IPR000212">
    <property type="entry name" value="DNA_helicase_UvrD/REP"/>
</dbReference>
<evidence type="ECO:0000256" key="6">
    <source>
        <dbReference type="ARBA" id="ARBA00022839"/>
    </source>
</evidence>
<evidence type="ECO:0000259" key="16">
    <source>
        <dbReference type="PROSITE" id="PS51198"/>
    </source>
</evidence>
<evidence type="ECO:0000256" key="9">
    <source>
        <dbReference type="ARBA" id="ARBA00023204"/>
    </source>
</evidence>
<evidence type="ECO:0000256" key="7">
    <source>
        <dbReference type="ARBA" id="ARBA00022840"/>
    </source>
</evidence>
<dbReference type="GO" id="GO:0005524">
    <property type="term" value="F:ATP binding"/>
    <property type="evidence" value="ECO:0007669"/>
    <property type="project" value="UniProtKB-UniRule"/>
</dbReference>
<dbReference type="Pfam" id="PF00580">
    <property type="entry name" value="UvrD-helicase"/>
    <property type="match status" value="1"/>
</dbReference>
<organism evidence="18 19">
    <name type="scientific">Herbaspirillum robiniae</name>
    <dbReference type="NCBI Taxonomy" id="2014887"/>
    <lineage>
        <taxon>Bacteria</taxon>
        <taxon>Pseudomonadati</taxon>
        <taxon>Pseudomonadota</taxon>
        <taxon>Betaproteobacteria</taxon>
        <taxon>Burkholderiales</taxon>
        <taxon>Oxalobacteraceae</taxon>
        <taxon>Herbaspirillum</taxon>
    </lineage>
</organism>
<comment type="catalytic activity">
    <reaction evidence="14">
        <text>ATP + H2O = ADP + phosphate + H(+)</text>
        <dbReference type="Rhea" id="RHEA:13065"/>
        <dbReference type="ChEBI" id="CHEBI:15377"/>
        <dbReference type="ChEBI" id="CHEBI:15378"/>
        <dbReference type="ChEBI" id="CHEBI:30616"/>
        <dbReference type="ChEBI" id="CHEBI:43474"/>
        <dbReference type="ChEBI" id="CHEBI:456216"/>
        <dbReference type="EC" id="5.6.2.4"/>
    </reaction>
</comment>
<keyword evidence="9" id="KW-0234">DNA repair</keyword>
<reference evidence="18 19" key="1">
    <citation type="submission" date="2017-06" db="EMBL/GenBank/DDBJ databases">
        <title>Herbaspirillum phytohormonus sp. nov., isolated from the root nodule of Robinia pseudoacacia in lead-zinc mine.</title>
        <authorList>
            <person name="Fan M."/>
            <person name="Lin Y."/>
        </authorList>
    </citation>
    <scope>NUCLEOTIDE SEQUENCE [LARGE SCALE GENOMIC DNA]</scope>
    <source>
        <strain evidence="18 19">HZ10</strain>
    </source>
</reference>
<dbReference type="InterPro" id="IPR014016">
    <property type="entry name" value="UvrD-like_ATP-bd"/>
</dbReference>
<feature type="binding site" evidence="15">
    <location>
        <begin position="44"/>
        <end position="51"/>
    </location>
    <ligand>
        <name>ATP</name>
        <dbReference type="ChEBI" id="CHEBI:30616"/>
    </ligand>
</feature>
<evidence type="ECO:0000256" key="4">
    <source>
        <dbReference type="ARBA" id="ARBA00022801"/>
    </source>
</evidence>
<evidence type="ECO:0000256" key="11">
    <source>
        <dbReference type="ARBA" id="ARBA00034617"/>
    </source>
</evidence>
<sequence>MPQGSVAVSENKKPAAYEVDGEPVDAAVFTRAACDPRHSVVVEACAGSGKTWLLVARMLRLLLSGAQASELLAITFTRKAAQEMRERLMELLHELALADDAHAAALLRERGVAEADLARLMPAARGLYERILSSEQSLSIDTFHSWFARLLQIAPLAAGVPHGYSLTEKNGELLDEAYRRFMQGLRTPKGEGAKAALLELYDLAGDFNARNLLDAFIDKRAEWWAATQDDGDDADQVDMPTPLLWLEQMCGDDARLDARLSLWETRELCERASLLAVLLGQGGAANKARAVAIESALTAGAGLENFEALYTQFFDDKDKPRKNGKVKSLVAALVKQFGADSDDAALETFEAQFNAVGEALRALQLRSKEKLVVQLNRALFSAGRAYLDFYQEVKSEQRVFDFADLEWQAYRLLNDESSAAYLQTRLDARYKHILLDEFQDTNPLQWSIVRSWLRAYGDDASQPSVFVVGDPKQSIYRFRRAEPRVFVAARELLRAQGAAVLRANQTRRNASAVVEVLNRSFLQGGNPLFAAQTTLGMQGGEVWRLPLAKVAEAEPEEQPQEDAADEPETVIAWRNPLTNPREEEEDARRRLEGEALAQALIKAFREVPVAEGKGTRAMRWSDVMLLVRKRTHLAAYESALRSAGIPFVSDKRGGLLESLEIADLIALLTFLITPNDTRALAHVLKSPIVGASDDDLIQIASRNDAQGGAGHWWWRMQAMQREGVASAGMVRAVNLLERWLQAAPHLPVHDLLDMILHQGELVARYAQNASPLTRSQTLGNIAAFVELSLNMDAGRYPSLPKFIDALRILQRSAGGDAPDEASVDAAADAVRILTVHSAKGLEAPVVAILDANHSDSVDDNVGILCEWPQDEDAPTHFSAFGRRSERGLAREHLFDAEEGFRLQEDWNLLYVAVTRAKQLLLVSGVAGTRGAGEGGVQEGSWYQRLFAGDAPVREIAAEAVAEAGAAQAAQGFALALFDPRPVPPSLFGAAFDDEDDAPIAVGEDGTLAGSAAIDEGVALHALLERVTWSPQWPPQVPQAAALVRWLGISAEMAQVVHAQALHVFAQPELERFFNPALHRWSRNEMEVVTPGGVLRCDRVVSFDDEVWILDYKRRLLDSERADYAAQLAGYRAALLSVFSDKRIRSALITADGRFWEQ</sequence>
<keyword evidence="5 15" id="KW-0347">Helicase</keyword>
<name>A0A246WSA9_9BURK</name>
<dbReference type="PANTHER" id="PTHR11070">
    <property type="entry name" value="UVRD / RECB / PCRA DNA HELICASE FAMILY MEMBER"/>
    <property type="match status" value="1"/>
</dbReference>
<dbReference type="GO" id="GO:0043138">
    <property type="term" value="F:3'-5' DNA helicase activity"/>
    <property type="evidence" value="ECO:0007669"/>
    <property type="project" value="UniProtKB-EC"/>
</dbReference>
<evidence type="ECO:0000256" key="10">
    <source>
        <dbReference type="ARBA" id="ARBA00023235"/>
    </source>
</evidence>
<keyword evidence="4 15" id="KW-0378">Hydrolase</keyword>
<evidence type="ECO:0000256" key="14">
    <source>
        <dbReference type="ARBA" id="ARBA00048988"/>
    </source>
</evidence>
<dbReference type="GO" id="GO:0004527">
    <property type="term" value="F:exonuclease activity"/>
    <property type="evidence" value="ECO:0007669"/>
    <property type="project" value="UniProtKB-KW"/>
</dbReference>
<dbReference type="InterPro" id="IPR014017">
    <property type="entry name" value="DNA_helicase_UvrD-like_C"/>
</dbReference>
<evidence type="ECO:0000313" key="18">
    <source>
        <dbReference type="EMBL" id="OWY29310.1"/>
    </source>
</evidence>
<dbReference type="SUPFAM" id="SSF52540">
    <property type="entry name" value="P-loop containing nucleoside triphosphate hydrolases"/>
    <property type="match status" value="1"/>
</dbReference>
<dbReference type="Pfam" id="PF13361">
    <property type="entry name" value="UvrD_C"/>
    <property type="match status" value="1"/>
</dbReference>
<keyword evidence="1" id="KW-0540">Nuclease</keyword>
<keyword evidence="10" id="KW-0413">Isomerase</keyword>
<dbReference type="AlphaFoldDB" id="A0A246WSA9"/>
<gene>
    <name evidence="18" type="ORF">CEJ42_10710</name>
</gene>
<protein>
    <recommendedName>
        <fullName evidence="12">DNA 3'-5' helicase</fullName>
        <ecNumber evidence="12">5.6.2.4</ecNumber>
    </recommendedName>
    <alternativeName>
        <fullName evidence="13">DNA 3'-5' helicase II</fullName>
    </alternativeName>
</protein>
<dbReference type="InterPro" id="IPR011335">
    <property type="entry name" value="Restrct_endonuc-II-like"/>
</dbReference>
<evidence type="ECO:0000256" key="12">
    <source>
        <dbReference type="ARBA" id="ARBA00034808"/>
    </source>
</evidence>
<evidence type="ECO:0000256" key="8">
    <source>
        <dbReference type="ARBA" id="ARBA00023125"/>
    </source>
</evidence>
<keyword evidence="8" id="KW-0238">DNA-binding</keyword>
<evidence type="ECO:0000259" key="17">
    <source>
        <dbReference type="PROSITE" id="PS51217"/>
    </source>
</evidence>
<keyword evidence="3" id="KW-0227">DNA damage</keyword>
<dbReference type="EC" id="5.6.2.4" evidence="12"/>
<evidence type="ECO:0000256" key="1">
    <source>
        <dbReference type="ARBA" id="ARBA00022722"/>
    </source>
</evidence>
<dbReference type="GO" id="GO:0003677">
    <property type="term" value="F:DNA binding"/>
    <property type="evidence" value="ECO:0007669"/>
    <property type="project" value="UniProtKB-KW"/>
</dbReference>
<dbReference type="PROSITE" id="PS51198">
    <property type="entry name" value="UVRD_HELICASE_ATP_BIND"/>
    <property type="match status" value="1"/>
</dbReference>
<keyword evidence="2 15" id="KW-0547">Nucleotide-binding</keyword>
<dbReference type="GO" id="GO:0005829">
    <property type="term" value="C:cytosol"/>
    <property type="evidence" value="ECO:0007669"/>
    <property type="project" value="TreeGrafter"/>
</dbReference>
<feature type="domain" description="UvrD-like helicase C-terminal" evidence="17">
    <location>
        <begin position="540"/>
        <end position="840"/>
    </location>
</feature>
<evidence type="ECO:0000256" key="5">
    <source>
        <dbReference type="ARBA" id="ARBA00022806"/>
    </source>
</evidence>
<keyword evidence="6 18" id="KW-0269">Exonuclease</keyword>
<dbReference type="Gene3D" id="3.40.50.300">
    <property type="entry name" value="P-loop containing nucleotide triphosphate hydrolases"/>
    <property type="match status" value="3"/>
</dbReference>
<comment type="catalytic activity">
    <reaction evidence="11">
        <text>Couples ATP hydrolysis with the unwinding of duplex DNA by translocating in the 3'-5' direction.</text>
        <dbReference type="EC" id="5.6.2.4"/>
    </reaction>
</comment>
<proteinExistence type="predicted"/>
<comment type="caution">
    <text evidence="18">The sequence shown here is derived from an EMBL/GenBank/DDBJ whole genome shotgun (WGS) entry which is preliminary data.</text>
</comment>
<evidence type="ECO:0000256" key="13">
    <source>
        <dbReference type="ARBA" id="ARBA00034923"/>
    </source>
</evidence>
<dbReference type="Gene3D" id="1.10.486.10">
    <property type="entry name" value="PCRA, domain 4"/>
    <property type="match status" value="1"/>
</dbReference>
<evidence type="ECO:0000256" key="15">
    <source>
        <dbReference type="PROSITE-ProRule" id="PRU00560"/>
    </source>
</evidence>
<dbReference type="Proteomes" id="UP000197596">
    <property type="component" value="Unassembled WGS sequence"/>
</dbReference>
<accession>A0A246WSA9</accession>
<dbReference type="SUPFAM" id="SSF52980">
    <property type="entry name" value="Restriction endonuclease-like"/>
    <property type="match status" value="1"/>
</dbReference>
<dbReference type="PROSITE" id="PS51217">
    <property type="entry name" value="UVRD_HELICASE_CTER"/>
    <property type="match status" value="1"/>
</dbReference>
<dbReference type="GO" id="GO:0033202">
    <property type="term" value="C:DNA helicase complex"/>
    <property type="evidence" value="ECO:0007669"/>
    <property type="project" value="TreeGrafter"/>
</dbReference>
<evidence type="ECO:0000313" key="19">
    <source>
        <dbReference type="Proteomes" id="UP000197596"/>
    </source>
</evidence>
<feature type="domain" description="UvrD-like helicase ATP-binding" evidence="16">
    <location>
        <begin position="23"/>
        <end position="510"/>
    </location>
</feature>